<organism evidence="7">
    <name type="scientific">Menopon gallinae</name>
    <name type="common">poultry shaft louse</name>
    <dbReference type="NCBI Taxonomy" id="328185"/>
    <lineage>
        <taxon>Eukaryota</taxon>
        <taxon>Metazoa</taxon>
        <taxon>Ecdysozoa</taxon>
        <taxon>Arthropoda</taxon>
        <taxon>Hexapoda</taxon>
        <taxon>Insecta</taxon>
        <taxon>Pterygota</taxon>
        <taxon>Neoptera</taxon>
        <taxon>Paraneoptera</taxon>
        <taxon>Psocodea</taxon>
        <taxon>Troctomorpha</taxon>
        <taxon>Phthiraptera</taxon>
        <taxon>Amblycera</taxon>
        <taxon>Menoponidae</taxon>
        <taxon>Menopon</taxon>
    </lineage>
</organism>
<dbReference type="PROSITE" id="PS00284">
    <property type="entry name" value="SERPIN"/>
    <property type="match status" value="1"/>
</dbReference>
<dbReference type="Pfam" id="PF00079">
    <property type="entry name" value="Serpin"/>
    <property type="match status" value="1"/>
</dbReference>
<name>A0AAW2HKH0_9NEOP</name>
<comment type="similarity">
    <text evidence="3">Belongs to the serpin family.</text>
</comment>
<feature type="region of interest" description="Disordered" evidence="4">
    <location>
        <begin position="34"/>
        <end position="56"/>
    </location>
</feature>
<dbReference type="SUPFAM" id="SSF56574">
    <property type="entry name" value="Serpins"/>
    <property type="match status" value="1"/>
</dbReference>
<keyword evidence="5" id="KW-0732">Signal</keyword>
<dbReference type="InterPro" id="IPR000215">
    <property type="entry name" value="Serpin_fam"/>
</dbReference>
<feature type="signal peptide" evidence="5">
    <location>
        <begin position="1"/>
        <end position="26"/>
    </location>
</feature>
<dbReference type="InterPro" id="IPR042185">
    <property type="entry name" value="Serpin_sf_2"/>
</dbReference>
<feature type="compositionally biased region" description="Basic and acidic residues" evidence="4">
    <location>
        <begin position="556"/>
        <end position="566"/>
    </location>
</feature>
<protein>
    <recommendedName>
        <fullName evidence="6">Serpin domain-containing protein</fullName>
    </recommendedName>
</protein>
<evidence type="ECO:0000259" key="6">
    <source>
        <dbReference type="SMART" id="SM00093"/>
    </source>
</evidence>
<dbReference type="SMART" id="SM00093">
    <property type="entry name" value="SERPIN"/>
    <property type="match status" value="1"/>
</dbReference>
<dbReference type="InterPro" id="IPR023796">
    <property type="entry name" value="Serpin_dom"/>
</dbReference>
<evidence type="ECO:0000256" key="1">
    <source>
        <dbReference type="ARBA" id="ARBA00022690"/>
    </source>
</evidence>
<evidence type="ECO:0000256" key="5">
    <source>
        <dbReference type="SAM" id="SignalP"/>
    </source>
</evidence>
<keyword evidence="1" id="KW-0646">Protease inhibitor</keyword>
<feature type="chain" id="PRO_5043878732" description="Serpin domain-containing protein" evidence="5">
    <location>
        <begin position="27"/>
        <end position="1157"/>
    </location>
</feature>
<dbReference type="AlphaFoldDB" id="A0AAW2HKH0"/>
<keyword evidence="2" id="KW-0722">Serine protease inhibitor</keyword>
<dbReference type="GO" id="GO:0004867">
    <property type="term" value="F:serine-type endopeptidase inhibitor activity"/>
    <property type="evidence" value="ECO:0007669"/>
    <property type="project" value="UniProtKB-KW"/>
</dbReference>
<dbReference type="InterPro" id="IPR042178">
    <property type="entry name" value="Serpin_sf_1"/>
</dbReference>
<dbReference type="EMBL" id="JARGDH010000004">
    <property type="protein sequence ID" value="KAL0270300.1"/>
    <property type="molecule type" value="Genomic_DNA"/>
</dbReference>
<feature type="region of interest" description="Disordered" evidence="4">
    <location>
        <begin position="553"/>
        <end position="583"/>
    </location>
</feature>
<feature type="region of interest" description="Disordered" evidence="4">
    <location>
        <begin position="483"/>
        <end position="502"/>
    </location>
</feature>
<sequence>MKAMRLGTRISRECLLLVLICAAVVAFPTEDKRAAEPQAAPDASNSTTSSTPRITLHPQDKKQFLSYVLGNPKKPASLKTPSHLMNPDKYEFYTFDDDGQIVKKLMSVQEIQRIIANNERGRPTEPHNPNEYYQIITVSPDVEPPPAVSRINPSEPLFSVHDVIASVQNVLKSEINLKRAPTRRPTPGASETSESTAAPVSNEATNATDEDVAPTTYRPKIQIVEEPATTTVASEPSTESEPLSLSDAHPGLVSNDTFLEPQPSIIEQLPQIELKSDGVKPEAKNESKPVIPESTISQVQIPMNQDLAESVSSVLSQIASEISLGQIMLSTEPAMTRTNAEDEDNNKKKTESINVDDIYLTTELPETTTEVVTDSKDLTIEPQNDPKPFENLMDGTEAPEATTTEAYISTTLSANTYLPTKTNDSLAESKEGGIVLTTETEPATTEPVKVKVPEEVTPSDEDVRPPPEKLVAAASSNNNQTVEGVELTPDGYTGRIPRPTESPDVIVKNTERAEMTTLINDQREPAEARVTEFFVETTTDAATEVDTEVIETTTAEESKLGNLKEEETTEVTTETAEVETRTEAESKLLPELTATTQTAAPETTQKQSPVVVSVVDDVQGSVKQNIAYKPFFSKPQKPVYIKPTKIKTPAETKPTKTGTGKPVKETEVKRPYENHFQSSPSSLELEAAPAENLGLEATTNNLDRDVKEFADLCNELAFSLWSSVTHGGLSFVRSVVVSPFAVTSLLAMVFLGARGPTSGQMNDVLKLDEMVTFNPHLVFRNVTESLVISRNPGVATAAFVRELYSDKSKGKLLDFYKERAQQFYDGHVEEVNFKTVGDVLRRQTNLLVKRQTWGKITDFLRGSNLQLRPPLAAFSANIFQTDCTKASTKDRDGEMYFVVLPASRLRRLVPVPAVVIRDNFLAGYEPNLDATAVALYPAESAVSTVFVLPGQQGLIAPGDTLARLEHHLLGSSFRRGHWTRLMKSLLPRPGLELQIPRLSHRSVINVTASLQRMGLRDLFSAQKADLTGLNGLANDLHLSDMLQVNLFSTCGEDGIGTRHVSEVYPATPLLRREKSSDTVLSDSIDNLFAVSDFEDPAISAMPLELRPRQARVPLSKPGARIPEPPRLRFDRPFLFFVRHNPTGLILHMGRFNPRLTT</sequence>
<dbReference type="PANTHER" id="PTHR11461">
    <property type="entry name" value="SERINE PROTEASE INHIBITOR, SERPIN"/>
    <property type="match status" value="1"/>
</dbReference>
<feature type="compositionally biased region" description="Polar residues" evidence="4">
    <location>
        <begin position="189"/>
        <end position="207"/>
    </location>
</feature>
<dbReference type="InterPro" id="IPR036186">
    <property type="entry name" value="Serpin_sf"/>
</dbReference>
<proteinExistence type="inferred from homology"/>
<feature type="compositionally biased region" description="Low complexity" evidence="4">
    <location>
        <begin position="234"/>
        <end position="246"/>
    </location>
</feature>
<gene>
    <name evidence="7" type="ORF">PYX00_007765</name>
</gene>
<evidence type="ECO:0000256" key="3">
    <source>
        <dbReference type="RuleBase" id="RU000411"/>
    </source>
</evidence>
<dbReference type="InterPro" id="IPR023795">
    <property type="entry name" value="Serpin_CS"/>
</dbReference>
<feature type="compositionally biased region" description="Polar residues" evidence="4">
    <location>
        <begin position="43"/>
        <end position="53"/>
    </location>
</feature>
<accession>A0AAW2HKH0</accession>
<dbReference type="PANTHER" id="PTHR11461:SF372">
    <property type="entry name" value="ACCESSORY GLAND PROTEIN ACP76A-RELATED"/>
    <property type="match status" value="1"/>
</dbReference>
<dbReference type="CDD" id="cd00172">
    <property type="entry name" value="serpin"/>
    <property type="match status" value="1"/>
</dbReference>
<dbReference type="GO" id="GO:0005615">
    <property type="term" value="C:extracellular space"/>
    <property type="evidence" value="ECO:0007669"/>
    <property type="project" value="InterPro"/>
</dbReference>
<dbReference type="Gene3D" id="2.30.39.10">
    <property type="entry name" value="Alpha-1-antitrypsin, domain 1"/>
    <property type="match status" value="2"/>
</dbReference>
<dbReference type="Gene3D" id="3.30.497.10">
    <property type="entry name" value="Antithrombin, subunit I, domain 2"/>
    <property type="match status" value="1"/>
</dbReference>
<comment type="caution">
    <text evidence="7">The sequence shown here is derived from an EMBL/GenBank/DDBJ whole genome shotgun (WGS) entry which is preliminary data.</text>
</comment>
<feature type="domain" description="Serpin" evidence="6">
    <location>
        <begin position="718"/>
        <end position="1153"/>
    </location>
</feature>
<evidence type="ECO:0000256" key="2">
    <source>
        <dbReference type="ARBA" id="ARBA00022900"/>
    </source>
</evidence>
<reference evidence="7" key="1">
    <citation type="journal article" date="2024" name="Gigascience">
        <title>Chromosome-level genome of the poultry shaft louse Menopon gallinae provides insight into the host-switching and adaptive evolution of parasitic lice.</title>
        <authorList>
            <person name="Xu Y."/>
            <person name="Ma L."/>
            <person name="Liu S."/>
            <person name="Liang Y."/>
            <person name="Liu Q."/>
            <person name="He Z."/>
            <person name="Tian L."/>
            <person name="Duan Y."/>
            <person name="Cai W."/>
            <person name="Li H."/>
            <person name="Song F."/>
        </authorList>
    </citation>
    <scope>NUCLEOTIDE SEQUENCE</scope>
    <source>
        <strain evidence="7">Cailab_2023a</strain>
    </source>
</reference>
<evidence type="ECO:0000313" key="7">
    <source>
        <dbReference type="EMBL" id="KAL0270300.1"/>
    </source>
</evidence>
<feature type="region of interest" description="Disordered" evidence="4">
    <location>
        <begin position="176"/>
        <end position="258"/>
    </location>
</feature>
<evidence type="ECO:0000256" key="4">
    <source>
        <dbReference type="SAM" id="MobiDB-lite"/>
    </source>
</evidence>